<name>A0A645FNH1_9ZZZZ</name>
<organism evidence="2">
    <name type="scientific">bioreactor metagenome</name>
    <dbReference type="NCBI Taxonomy" id="1076179"/>
    <lineage>
        <taxon>unclassified sequences</taxon>
        <taxon>metagenomes</taxon>
        <taxon>ecological metagenomes</taxon>
    </lineage>
</organism>
<sequence>MELNFCGRRFLSTLPIPGVRGIFIYPAAAFGVAALMSRAWTLGVALVALALILYFFFVGDISIILSEADLRKFWFRRVPRSRICKVQLACYLVTELLLKRYLGYVVLDDGSFVLLEPLDAWPYQRRRQNSRAMRQAREVAEWAGVSLEVIDDLEMSPNLF</sequence>
<proteinExistence type="predicted"/>
<gene>
    <name evidence="2" type="ORF">SDC9_162566</name>
</gene>
<feature type="transmembrane region" description="Helical" evidence="1">
    <location>
        <begin position="46"/>
        <end position="66"/>
    </location>
</feature>
<evidence type="ECO:0000313" key="2">
    <source>
        <dbReference type="EMBL" id="MPN15236.1"/>
    </source>
</evidence>
<feature type="transmembrane region" description="Helical" evidence="1">
    <location>
        <begin position="21"/>
        <end position="40"/>
    </location>
</feature>
<comment type="caution">
    <text evidence="2">The sequence shown here is derived from an EMBL/GenBank/DDBJ whole genome shotgun (WGS) entry which is preliminary data.</text>
</comment>
<dbReference type="EMBL" id="VSSQ01061951">
    <property type="protein sequence ID" value="MPN15236.1"/>
    <property type="molecule type" value="Genomic_DNA"/>
</dbReference>
<accession>A0A645FNH1</accession>
<evidence type="ECO:0000256" key="1">
    <source>
        <dbReference type="SAM" id="Phobius"/>
    </source>
</evidence>
<dbReference type="AlphaFoldDB" id="A0A645FNH1"/>
<keyword evidence="1" id="KW-0472">Membrane</keyword>
<reference evidence="2" key="1">
    <citation type="submission" date="2019-08" db="EMBL/GenBank/DDBJ databases">
        <authorList>
            <person name="Kucharzyk K."/>
            <person name="Murdoch R.W."/>
            <person name="Higgins S."/>
            <person name="Loffler F."/>
        </authorList>
    </citation>
    <scope>NUCLEOTIDE SEQUENCE</scope>
</reference>
<keyword evidence="1" id="KW-1133">Transmembrane helix</keyword>
<protein>
    <submittedName>
        <fullName evidence="2">Uncharacterized protein</fullName>
    </submittedName>
</protein>
<keyword evidence="1" id="KW-0812">Transmembrane</keyword>